<evidence type="ECO:0000313" key="3">
    <source>
        <dbReference type="Proteomes" id="UP000001007"/>
    </source>
</evidence>
<keyword evidence="1" id="KW-0732">Signal</keyword>
<dbReference type="HOGENOM" id="CLU_000288_36_12_10"/>
<dbReference type="SMART" id="SM00671">
    <property type="entry name" value="SEL1"/>
    <property type="match status" value="1"/>
</dbReference>
<dbReference type="InterPro" id="IPR050767">
    <property type="entry name" value="Sel1_AlgK"/>
</dbReference>
<dbReference type="KEGG" id="cte:CT1793"/>
<keyword evidence="3" id="KW-1185">Reference proteome</keyword>
<dbReference type="PANTHER" id="PTHR11102">
    <property type="entry name" value="SEL-1-LIKE PROTEIN"/>
    <property type="match status" value="1"/>
</dbReference>
<dbReference type="OrthoDB" id="1045962at2"/>
<dbReference type="RefSeq" id="WP_010933453.1">
    <property type="nucleotide sequence ID" value="NC_002932.3"/>
</dbReference>
<evidence type="ECO:0000313" key="2">
    <source>
        <dbReference type="EMBL" id="AAM73014.1"/>
    </source>
</evidence>
<dbReference type="PANTHER" id="PTHR11102:SF160">
    <property type="entry name" value="ERAD-ASSOCIATED E3 UBIQUITIN-PROTEIN LIGASE COMPONENT HRD3"/>
    <property type="match status" value="1"/>
</dbReference>
<dbReference type="SUPFAM" id="SSF81901">
    <property type="entry name" value="HCP-like"/>
    <property type="match status" value="1"/>
</dbReference>
<evidence type="ECO:0008006" key="4">
    <source>
        <dbReference type="Google" id="ProtNLM"/>
    </source>
</evidence>
<protein>
    <recommendedName>
        <fullName evidence="4">Sel1 repeat family protein</fullName>
    </recommendedName>
</protein>
<feature type="signal peptide" evidence="1">
    <location>
        <begin position="1"/>
        <end position="22"/>
    </location>
</feature>
<organism evidence="2 3">
    <name type="scientific">Chlorobaculum tepidum (strain ATCC 49652 / DSM 12025 / NBRC 103806 / TLS)</name>
    <name type="common">Chlorobium tepidum</name>
    <dbReference type="NCBI Taxonomy" id="194439"/>
    <lineage>
        <taxon>Bacteria</taxon>
        <taxon>Pseudomonadati</taxon>
        <taxon>Chlorobiota</taxon>
        <taxon>Chlorobiia</taxon>
        <taxon>Chlorobiales</taxon>
        <taxon>Chlorobiaceae</taxon>
        <taxon>Chlorobaculum</taxon>
    </lineage>
</organism>
<dbReference type="STRING" id="194439.CT1793"/>
<evidence type="ECO:0000256" key="1">
    <source>
        <dbReference type="SAM" id="SignalP"/>
    </source>
</evidence>
<sequence>MKKLILCVLTAFALLAPATSYCQPPSQKEFSELKKAAEQGDAQAQCMLGLMYELGLGVRQDKRTAKEWYGKACDNGNQKGCDNYRRLNELGY</sequence>
<dbReference type="AlphaFoldDB" id="Q8KBJ4"/>
<dbReference type="eggNOG" id="COG0790">
    <property type="taxonomic scope" value="Bacteria"/>
</dbReference>
<feature type="chain" id="PRO_5004309476" description="Sel1 repeat family protein" evidence="1">
    <location>
        <begin position="23"/>
        <end position="92"/>
    </location>
</feature>
<dbReference type="EnsemblBacteria" id="AAM73014">
    <property type="protein sequence ID" value="AAM73014"/>
    <property type="gene ID" value="CT1793"/>
</dbReference>
<proteinExistence type="predicted"/>
<reference evidence="2 3" key="1">
    <citation type="journal article" date="2002" name="Proc. Natl. Acad. Sci. U.S.A.">
        <title>The complete genome sequence of Chlorobium tepidum TLS, a photosynthetic, anaerobic, green-sulfur bacterium.</title>
        <authorList>
            <person name="Eisen J.A."/>
            <person name="Nelson K.E."/>
            <person name="Paulsen I.T."/>
            <person name="Heidelberg J.F."/>
            <person name="Wu M."/>
            <person name="Dodson R.J."/>
            <person name="Deboy R."/>
            <person name="Gwinn M.L."/>
            <person name="Nelson W.C."/>
            <person name="Haft D.H."/>
            <person name="Hickey E.K."/>
            <person name="Peterson J.D."/>
            <person name="Durkin A.S."/>
            <person name="Kolonay J.L."/>
            <person name="Yang F."/>
            <person name="Holt I."/>
            <person name="Umayam L.A."/>
            <person name="Mason T."/>
            <person name="Brenner M."/>
            <person name="Shea T.P."/>
            <person name="Parksey D."/>
            <person name="Nierman W.C."/>
            <person name="Feldblyum T.V."/>
            <person name="Hansen C.L."/>
            <person name="Craven M.B."/>
            <person name="Radune D."/>
            <person name="Vamathevan J."/>
            <person name="Khouri H."/>
            <person name="White O."/>
            <person name="Gruber T.M."/>
            <person name="Ketchum K.A."/>
            <person name="Venter J.C."/>
            <person name="Tettelin H."/>
            <person name="Bryant D.A."/>
            <person name="Fraser C.M."/>
        </authorList>
    </citation>
    <scope>NUCLEOTIDE SEQUENCE [LARGE SCALE GENOMIC DNA]</scope>
    <source>
        <strain evidence="3">ATCC 49652 / DSM 12025 / NBRC 103806 / TLS</strain>
    </source>
</reference>
<dbReference type="Gene3D" id="1.25.40.10">
    <property type="entry name" value="Tetratricopeptide repeat domain"/>
    <property type="match status" value="1"/>
</dbReference>
<dbReference type="InterPro" id="IPR006597">
    <property type="entry name" value="Sel1-like"/>
</dbReference>
<accession>Q8KBJ4</accession>
<dbReference type="EMBL" id="AE006470">
    <property type="protein sequence ID" value="AAM73014.1"/>
    <property type="molecule type" value="Genomic_DNA"/>
</dbReference>
<gene>
    <name evidence="2" type="ordered locus">CT1793</name>
</gene>
<name>Q8KBJ4_CHLTE</name>
<dbReference type="InterPro" id="IPR011990">
    <property type="entry name" value="TPR-like_helical_dom_sf"/>
</dbReference>
<dbReference type="Proteomes" id="UP000001007">
    <property type="component" value="Chromosome"/>
</dbReference>
<dbReference type="Pfam" id="PF08238">
    <property type="entry name" value="Sel1"/>
    <property type="match status" value="2"/>
</dbReference>